<accession>A0A6M9BKF8</accession>
<name>A0A6M9BKF8_9VIRU</name>
<feature type="compositionally biased region" description="Low complexity" evidence="1">
    <location>
        <begin position="69"/>
        <end position="82"/>
    </location>
</feature>
<evidence type="ECO:0000256" key="1">
    <source>
        <dbReference type="SAM" id="MobiDB-lite"/>
    </source>
</evidence>
<sequence length="397" mass="43084">MPRKDDKLIEWTVGNDGDTHMDESAGTKRSADEAGISQSTGGTRGRRTIRVEDAALMGPEDGGDNQMVAARAASGGSSNAPSKETPISRYPSLSYGLQETHTTIIPFRSYCSVKASNYELPQKMEFRLNSIYDIVKHQVSGTTTTTAALGDGIYNYKLINGAGSQVGTKFALFPSTLTAGSDSTERPFWRDYWASFYEYYTVLGCKYKITIVNTTSNVTFPGGGDMEFAYEMDSYSQAQGAAGNVMTVGPYHEVRGYKNVKWTTAHAGIPINSNDYVTTIAGEYRPGMVRHNIVNDGDIKTWTKISDGSPTNTDTLVILAFPGDMAMSTRVKDDTTTISNLGCNVRIELDYIVQFKDLQSQARYPSTNTSSAITAEISKDATDDVRGKPGTSGTISA</sequence>
<organism evidence="2">
    <name type="scientific">Forsythia suspensa parvo-like virus</name>
    <dbReference type="NCBI Taxonomy" id="2739858"/>
    <lineage>
        <taxon>Viruses</taxon>
        <taxon>Monodnaviria</taxon>
        <taxon>Shotokuvirae</taxon>
        <taxon>Cossaviricota</taxon>
        <taxon>Quintoviricetes</taxon>
        <taxon>Piccovirales</taxon>
        <taxon>Parvoviridae</taxon>
    </lineage>
</organism>
<dbReference type="EMBL" id="MN832446">
    <property type="protein sequence ID" value="QKK82944.1"/>
    <property type="molecule type" value="Genomic_DNA"/>
</dbReference>
<proteinExistence type="predicted"/>
<feature type="compositionally biased region" description="Basic and acidic residues" evidence="1">
    <location>
        <begin position="377"/>
        <end position="387"/>
    </location>
</feature>
<feature type="region of interest" description="Disordered" evidence="1">
    <location>
        <begin position="1"/>
        <end position="87"/>
    </location>
</feature>
<feature type="region of interest" description="Disordered" evidence="1">
    <location>
        <begin position="375"/>
        <end position="397"/>
    </location>
</feature>
<reference evidence="2" key="1">
    <citation type="submission" date="2019-12" db="EMBL/GenBank/DDBJ databases">
        <title>Viral genomes from plants on the riverside of the ancient canal in Zhenjiang city, China.</title>
        <authorList>
            <person name="Lu X."/>
            <person name="Yang X.S."/>
            <person name="Zhang W."/>
        </authorList>
    </citation>
    <scope>NUCLEOTIDE SEQUENCE</scope>
    <source>
        <strain evidence="2">Pt110-phy-7-plant 110-Phytophthora_parasitica_virus</strain>
    </source>
</reference>
<feature type="compositionally biased region" description="Basic and acidic residues" evidence="1">
    <location>
        <begin position="17"/>
        <end position="32"/>
    </location>
</feature>
<protein>
    <submittedName>
        <fullName evidence="2">Uncharacterized protein</fullName>
    </submittedName>
</protein>
<evidence type="ECO:0000313" key="2">
    <source>
        <dbReference type="EMBL" id="QKK82944.1"/>
    </source>
</evidence>